<feature type="region of interest" description="Disordered" evidence="1">
    <location>
        <begin position="309"/>
        <end position="330"/>
    </location>
</feature>
<feature type="transmembrane region" description="Helical" evidence="2">
    <location>
        <begin position="118"/>
        <end position="140"/>
    </location>
</feature>
<accession>A0AAD7U460</accession>
<comment type="caution">
    <text evidence="3">The sequence shown here is derived from an EMBL/GenBank/DDBJ whole genome shotgun (WGS) entry which is preliminary data.</text>
</comment>
<dbReference type="Proteomes" id="UP001215151">
    <property type="component" value="Unassembled WGS sequence"/>
</dbReference>
<keyword evidence="2" id="KW-1133">Transmembrane helix</keyword>
<feature type="transmembrane region" description="Helical" evidence="2">
    <location>
        <begin position="91"/>
        <end position="111"/>
    </location>
</feature>
<feature type="transmembrane region" description="Helical" evidence="2">
    <location>
        <begin position="172"/>
        <end position="194"/>
    </location>
</feature>
<evidence type="ECO:0000256" key="2">
    <source>
        <dbReference type="SAM" id="Phobius"/>
    </source>
</evidence>
<evidence type="ECO:0000313" key="4">
    <source>
        <dbReference type="Proteomes" id="UP001215151"/>
    </source>
</evidence>
<dbReference type="EMBL" id="JAPEVG010000017">
    <property type="protein sequence ID" value="KAJ8496188.1"/>
    <property type="molecule type" value="Genomic_DNA"/>
</dbReference>
<sequence length="405" mass="42835">MAISNDLAALVGFASEAVLWGINFVLYTASLVLLLRRARSCGLNIPILVLGCALFASCTAHFALEFSHFVVTLRDTGVDGYANETKPLVGADILISLTDLIGDVVLVYRCWVIWERNYWIIILPLLTAIAGFSNILLTVYDRQPASRRSSTSSSPSTPLRPLRLPALVPLGFAGYSLPLVTNVLTTFFIVIRLLHTARAADARYGGRMVGTARAAQTAVAIIVESGALYLAAQLVLVVLFALGHPAQAIVAVMAVQIYGIAPTLIVLRVALGISSDFSTRGAPAKPAAAAALGTEHCADISWDMHMRRRQSADGAHGHPPRISFSSAGGGHAAEERARGLGMSMRYSGLGLTAHAGYPTCSLGNGAPSFGGTEESEPTVGRVEGPEFWEMKTLGFDSQDGLGSAV</sequence>
<keyword evidence="4" id="KW-1185">Reference proteome</keyword>
<protein>
    <submittedName>
        <fullName evidence="3">Uncharacterized protein</fullName>
    </submittedName>
</protein>
<feature type="transmembrane region" description="Helical" evidence="2">
    <location>
        <begin position="215"/>
        <end position="242"/>
    </location>
</feature>
<reference evidence="3" key="1">
    <citation type="submission" date="2022-11" db="EMBL/GenBank/DDBJ databases">
        <title>Genome Sequence of Cubamyces cubensis.</title>
        <authorList>
            <person name="Buettner E."/>
        </authorList>
    </citation>
    <scope>NUCLEOTIDE SEQUENCE</scope>
    <source>
        <strain evidence="3">MPL-01</strain>
    </source>
</reference>
<keyword evidence="2" id="KW-0472">Membrane</keyword>
<feature type="transmembrane region" description="Helical" evidence="2">
    <location>
        <begin position="248"/>
        <end position="271"/>
    </location>
</feature>
<organism evidence="3 4">
    <name type="scientific">Trametes cubensis</name>
    <dbReference type="NCBI Taxonomy" id="1111947"/>
    <lineage>
        <taxon>Eukaryota</taxon>
        <taxon>Fungi</taxon>
        <taxon>Dikarya</taxon>
        <taxon>Basidiomycota</taxon>
        <taxon>Agaricomycotina</taxon>
        <taxon>Agaricomycetes</taxon>
        <taxon>Polyporales</taxon>
        <taxon>Polyporaceae</taxon>
        <taxon>Trametes</taxon>
    </lineage>
</organism>
<dbReference type="AlphaFoldDB" id="A0AAD7U460"/>
<evidence type="ECO:0000313" key="3">
    <source>
        <dbReference type="EMBL" id="KAJ8496188.1"/>
    </source>
</evidence>
<keyword evidence="2" id="KW-0812">Transmembrane</keyword>
<feature type="transmembrane region" description="Helical" evidence="2">
    <location>
        <begin position="17"/>
        <end position="35"/>
    </location>
</feature>
<feature type="transmembrane region" description="Helical" evidence="2">
    <location>
        <begin position="47"/>
        <end position="71"/>
    </location>
</feature>
<proteinExistence type="predicted"/>
<evidence type="ECO:0000256" key="1">
    <source>
        <dbReference type="SAM" id="MobiDB-lite"/>
    </source>
</evidence>
<gene>
    <name evidence="3" type="ORF">ONZ51_g1238</name>
</gene>
<name>A0AAD7U460_9APHY</name>